<dbReference type="AlphaFoldDB" id="A0AAW1TK41"/>
<organism evidence="2 3">
    <name type="scientific">Henosepilachna vigintioctopunctata</name>
    <dbReference type="NCBI Taxonomy" id="420089"/>
    <lineage>
        <taxon>Eukaryota</taxon>
        <taxon>Metazoa</taxon>
        <taxon>Ecdysozoa</taxon>
        <taxon>Arthropoda</taxon>
        <taxon>Hexapoda</taxon>
        <taxon>Insecta</taxon>
        <taxon>Pterygota</taxon>
        <taxon>Neoptera</taxon>
        <taxon>Endopterygota</taxon>
        <taxon>Coleoptera</taxon>
        <taxon>Polyphaga</taxon>
        <taxon>Cucujiformia</taxon>
        <taxon>Coccinelloidea</taxon>
        <taxon>Coccinellidae</taxon>
        <taxon>Epilachninae</taxon>
        <taxon>Epilachnini</taxon>
        <taxon>Henosepilachna</taxon>
    </lineage>
</organism>
<name>A0AAW1TK41_9CUCU</name>
<feature type="signal peptide" evidence="1">
    <location>
        <begin position="1"/>
        <end position="23"/>
    </location>
</feature>
<dbReference type="Proteomes" id="UP001431783">
    <property type="component" value="Unassembled WGS sequence"/>
</dbReference>
<keyword evidence="1" id="KW-0732">Signal</keyword>
<dbReference type="EMBL" id="JARQZJ010000003">
    <property type="protein sequence ID" value="KAK9870739.1"/>
    <property type="molecule type" value="Genomic_DNA"/>
</dbReference>
<evidence type="ECO:0000256" key="1">
    <source>
        <dbReference type="SAM" id="SignalP"/>
    </source>
</evidence>
<accession>A0AAW1TK41</accession>
<protein>
    <submittedName>
        <fullName evidence="2">Uncharacterized protein</fullName>
    </submittedName>
</protein>
<feature type="chain" id="PRO_5043362847" evidence="1">
    <location>
        <begin position="24"/>
        <end position="191"/>
    </location>
</feature>
<evidence type="ECO:0000313" key="3">
    <source>
        <dbReference type="Proteomes" id="UP001431783"/>
    </source>
</evidence>
<evidence type="ECO:0000313" key="2">
    <source>
        <dbReference type="EMBL" id="KAK9870739.1"/>
    </source>
</evidence>
<reference evidence="2 3" key="1">
    <citation type="submission" date="2023-03" db="EMBL/GenBank/DDBJ databases">
        <title>Genome insight into feeding habits of ladybird beetles.</title>
        <authorList>
            <person name="Li H.-S."/>
            <person name="Huang Y.-H."/>
            <person name="Pang H."/>
        </authorList>
    </citation>
    <scope>NUCLEOTIDE SEQUENCE [LARGE SCALE GENOMIC DNA]</scope>
    <source>
        <strain evidence="2">SYSU_2023b</strain>
        <tissue evidence="2">Whole body</tissue>
    </source>
</reference>
<proteinExistence type="predicted"/>
<sequence length="191" mass="22146">MDLFVLLPIILPVFLMSIISVASYYSNEDIFEDDESSDNIITFQNSPQGKLFYDFNSNKDFDYHDPEYIDWNLQDVSQKEKKSLHSRDQFCMNVPIKKKLLEESAYDFRPNTVLESKCESIPSPGLRDPLLIPHNAVICKVENNCKTYSKEITVFRKQKEGSRSGKKHCWTKVPYNLTVGCKCVSHILHQL</sequence>
<keyword evidence="3" id="KW-1185">Reference proteome</keyword>
<gene>
    <name evidence="2" type="ORF">WA026_008307</name>
</gene>
<comment type="caution">
    <text evidence="2">The sequence shown here is derived from an EMBL/GenBank/DDBJ whole genome shotgun (WGS) entry which is preliminary data.</text>
</comment>